<proteinExistence type="predicted"/>
<feature type="transmembrane region" description="Helical" evidence="1">
    <location>
        <begin position="29"/>
        <end position="47"/>
    </location>
</feature>
<feature type="transmembrane region" description="Helical" evidence="1">
    <location>
        <begin position="7"/>
        <end position="23"/>
    </location>
</feature>
<organism evidence="2">
    <name type="scientific">viral metagenome</name>
    <dbReference type="NCBI Taxonomy" id="1070528"/>
    <lineage>
        <taxon>unclassified sequences</taxon>
        <taxon>metagenomes</taxon>
        <taxon>organismal metagenomes</taxon>
    </lineage>
</organism>
<name>A0A6C0D3C8_9ZZZZ</name>
<evidence type="ECO:0000313" key="2">
    <source>
        <dbReference type="EMBL" id="QHT10409.1"/>
    </source>
</evidence>
<protein>
    <submittedName>
        <fullName evidence="2">Uncharacterized protein</fullName>
    </submittedName>
</protein>
<sequence>MAYDLLFSYWLFLWFVGYYFHIISYNPKLMFILAMIYISIIIVLMIYKNLSGIKIFIFLY</sequence>
<dbReference type="AlphaFoldDB" id="A0A6C0D3C8"/>
<keyword evidence="1" id="KW-0812">Transmembrane</keyword>
<dbReference type="EMBL" id="MN739520">
    <property type="protein sequence ID" value="QHT10409.1"/>
    <property type="molecule type" value="Genomic_DNA"/>
</dbReference>
<reference evidence="2" key="1">
    <citation type="journal article" date="2020" name="Nature">
        <title>Giant virus diversity and host interactions through global metagenomics.</title>
        <authorList>
            <person name="Schulz F."/>
            <person name="Roux S."/>
            <person name="Paez-Espino D."/>
            <person name="Jungbluth S."/>
            <person name="Walsh D.A."/>
            <person name="Denef V.J."/>
            <person name="McMahon K.D."/>
            <person name="Konstantinidis K.T."/>
            <person name="Eloe-Fadrosh E.A."/>
            <person name="Kyrpides N.C."/>
            <person name="Woyke T."/>
        </authorList>
    </citation>
    <scope>NUCLEOTIDE SEQUENCE</scope>
    <source>
        <strain evidence="2">GVMAG-M-3300023174-107</strain>
    </source>
</reference>
<keyword evidence="1" id="KW-1133">Transmembrane helix</keyword>
<evidence type="ECO:0000256" key="1">
    <source>
        <dbReference type="SAM" id="Phobius"/>
    </source>
</evidence>
<keyword evidence="1" id="KW-0472">Membrane</keyword>
<accession>A0A6C0D3C8</accession>